<name>A0A8J2BKB5_9BACT</name>
<sequence length="146" mass="16035">MKCVPLISSGVAGPLGVLHLPRMWLKCILAAKGLLADGYPDLGKGFDAMTLNALNLGEEETRNYIRTHLPSYTEFEKWVLAKNGGKLDAAAVARHNRAVTYYLHDEGTRKSILGAAGLADDGTILDAVNLNNLDDWTEFHKWLKSQ</sequence>
<dbReference type="AlphaFoldDB" id="A0A8J2BKB5"/>
<reference evidence="1" key="1">
    <citation type="submission" date="2021-02" db="EMBL/GenBank/DDBJ databases">
        <authorList>
            <person name="Cremers G."/>
            <person name="Picone N."/>
        </authorList>
    </citation>
    <scope>NUCLEOTIDE SEQUENCE</scope>
    <source>
        <strain evidence="1">PQ17</strain>
    </source>
</reference>
<keyword evidence="1" id="KW-0223">Dioxygenase</keyword>
<keyword evidence="2" id="KW-1185">Reference proteome</keyword>
<dbReference type="EMBL" id="CAJNOB010000004">
    <property type="protein sequence ID" value="CAF0692533.1"/>
    <property type="molecule type" value="Genomic_DNA"/>
</dbReference>
<dbReference type="RefSeq" id="WP_174582817.1">
    <property type="nucleotide sequence ID" value="NZ_CAJNOB010000004.1"/>
</dbReference>
<gene>
    <name evidence="1" type="primary">phyH</name>
    <name evidence="1" type="ORF">MPNT_120049</name>
</gene>
<evidence type="ECO:0000313" key="1">
    <source>
        <dbReference type="EMBL" id="CAF0692533.1"/>
    </source>
</evidence>
<evidence type="ECO:0000313" key="2">
    <source>
        <dbReference type="Proteomes" id="UP000663859"/>
    </source>
</evidence>
<comment type="caution">
    <text evidence="1">The sequence shown here is derived from an EMBL/GenBank/DDBJ whole genome shotgun (WGS) entry which is preliminary data.</text>
</comment>
<protein>
    <submittedName>
        <fullName evidence="1">Phytanoyl-CoA dioxygenase</fullName>
    </submittedName>
</protein>
<dbReference type="GO" id="GO:0051213">
    <property type="term" value="F:dioxygenase activity"/>
    <property type="evidence" value="ECO:0007669"/>
    <property type="project" value="UniProtKB-KW"/>
</dbReference>
<accession>A0A8J2BKB5</accession>
<proteinExistence type="predicted"/>
<dbReference type="Proteomes" id="UP000663859">
    <property type="component" value="Unassembled WGS sequence"/>
</dbReference>
<organism evidence="1 2">
    <name type="scientific">Candidatus Methylacidithermus pantelleriae</name>
    <dbReference type="NCBI Taxonomy" id="2744239"/>
    <lineage>
        <taxon>Bacteria</taxon>
        <taxon>Pseudomonadati</taxon>
        <taxon>Verrucomicrobiota</taxon>
        <taxon>Methylacidiphilae</taxon>
        <taxon>Methylacidiphilales</taxon>
        <taxon>Methylacidiphilaceae</taxon>
        <taxon>Candidatus Methylacidithermus</taxon>
    </lineage>
</organism>
<keyword evidence="1" id="KW-0560">Oxidoreductase</keyword>